<feature type="domain" description="PilY1 beta-propeller" evidence="7">
    <location>
        <begin position="675"/>
        <end position="1011"/>
    </location>
</feature>
<dbReference type="InterPro" id="IPR011047">
    <property type="entry name" value="Quinoprotein_ADH-like_sf"/>
</dbReference>
<keyword evidence="5" id="KW-0106">Calcium</keyword>
<comment type="caution">
    <text evidence="8">The sequence shown here is derived from an EMBL/GenBank/DDBJ whole genome shotgun (WGS) entry which is preliminary data.</text>
</comment>
<keyword evidence="6" id="KW-0281">Fimbrium</keyword>
<dbReference type="EMBL" id="JBHSMT010000005">
    <property type="protein sequence ID" value="MFC5472607.1"/>
    <property type="molecule type" value="Genomic_DNA"/>
</dbReference>
<evidence type="ECO:0000256" key="1">
    <source>
        <dbReference type="ARBA" id="ARBA00004561"/>
    </source>
</evidence>
<dbReference type="RefSeq" id="WP_378994204.1">
    <property type="nucleotide sequence ID" value="NZ_JBHSMT010000005.1"/>
</dbReference>
<evidence type="ECO:0000259" key="7">
    <source>
        <dbReference type="Pfam" id="PF05567"/>
    </source>
</evidence>
<evidence type="ECO:0000256" key="4">
    <source>
        <dbReference type="ARBA" id="ARBA00022723"/>
    </source>
</evidence>
<sequence length="1154" mass="122239">MKVLGDIAMLRTILPQHKIPGRLVKLLAHGACLGMAAVSGVALAEIAQTPLFLPVPPPPNLMYMLDNSGSMVWGTVTGTDATSEFNGQKTQRAYYSSAYNQIYYNPATSYTPAVTSTGASMGAASTGATLIDPYRSTSTLQTDLSTTCYARSPADLPLYNPSNFAAYNNCLAQSNGKKYQNPVAQYAFYYNWIGSGTPTGNINEDIDTNYKRVDILPVTTKYPRAATRTDCVADTTKTSCTYAEEIQNFANWFSYYRTRILLTKTSLGLAFSGVNDRFRVGFATINDNNGNTNTSAANFIPIATFDANQKKKWYDQLYSIKPGGGTPLIAALDNVGRYYQGKGMFKAATVDDPIQLSCQANHTILSTDGFWNMTQPTSIGDQDGTVPTLPAAVNSDPVSGTALTAGSNWPAPFYEGASANSNTLADTSMKYWVTDVGIRTAKGITGTAGKIKAPPTDPATWQHMTTHTIGLGANGTLAYQADYKTATTGDYADIKNGKADWPTPVADDPTAIDDLWHTAVNGHGNYFSARNPQALQAGINVILKEIGVQPGAASSIAYPGGYSTGSVYAYIPGFDSGSWDGHLRAKTINADGTFGSEKWDAATLLPAPADRNIVTWNPSTSAAVAFSWANLTSGSGSQQAALGSSDVLDYLRGSSAKEQAGDGSGGVYRYRKYKLGDIVNSSPLFVQISDAGYMGLFKATDGSDTYAAFLTAKAARSGMVYVGANDGMMHAFDASTGVEKFAFIPNSVYSNLKSLSDPVYAHHYSVDGPMAEGDAYIGAKWKNILLGTTGAGAQSVFAVDVTTPASLGASSVLWENSASGDNDLGNVLGAPAVVQLANGKWAAIFGNGYNSANQHAVLYLVDVSTGALIQKVDTGVGSATLSNGLSAPALIFNDQRQVIAAYAGDLQGNLWKFDLSNATDSSKWSSRSLFVAKNADNPSVIQPIVQKPQVAPHPRGGYIVMAGTGKYIETGDKANIDTQSVYGIWDDPTKTTAVTGRNQLQQQTFTSTTDGRKLSANPINWASQRGWYFDLTNSGERITGDLQILKDVVLLGSTLAPKTSDSCAGGIDSQFVAADFLTGAYTSKFHFIVAGKSVDASSVPIAGTAGTATPITPPGSNKPACLAYVDADGVERCQKFTLAGTAVRHWRQLSLKPN</sequence>
<reference evidence="9" key="1">
    <citation type="journal article" date="2019" name="Int. J. Syst. Evol. Microbiol.">
        <title>The Global Catalogue of Microorganisms (GCM) 10K type strain sequencing project: providing services to taxonomists for standard genome sequencing and annotation.</title>
        <authorList>
            <consortium name="The Broad Institute Genomics Platform"/>
            <consortium name="The Broad Institute Genome Sequencing Center for Infectious Disease"/>
            <person name="Wu L."/>
            <person name="Ma J."/>
        </authorList>
    </citation>
    <scope>NUCLEOTIDE SEQUENCE [LARGE SCALE GENOMIC DNA]</scope>
    <source>
        <strain evidence="9">JCM 17066</strain>
    </source>
</reference>
<keyword evidence="3" id="KW-1029">Fimbrium biogenesis</keyword>
<evidence type="ECO:0000256" key="6">
    <source>
        <dbReference type="ARBA" id="ARBA00023263"/>
    </source>
</evidence>
<keyword evidence="4" id="KW-0479">Metal-binding</keyword>
<evidence type="ECO:0000313" key="9">
    <source>
        <dbReference type="Proteomes" id="UP001596045"/>
    </source>
</evidence>
<accession>A0ABW0M5N1</accession>
<comment type="subcellular location">
    <subcellularLocation>
        <location evidence="1">Fimbrium</location>
    </subcellularLocation>
</comment>
<gene>
    <name evidence="8" type="ORF">ACFPM8_01420</name>
</gene>
<evidence type="ECO:0000256" key="3">
    <source>
        <dbReference type="ARBA" id="ARBA00022558"/>
    </source>
</evidence>
<dbReference type="Pfam" id="PF05567">
    <property type="entry name" value="T4P_PilY1"/>
    <property type="match status" value="1"/>
</dbReference>
<dbReference type="SUPFAM" id="SSF50998">
    <property type="entry name" value="Quinoprotein alcohol dehydrogenase-like"/>
    <property type="match status" value="1"/>
</dbReference>
<proteinExistence type="inferred from homology"/>
<keyword evidence="9" id="KW-1185">Reference proteome</keyword>
<evidence type="ECO:0000256" key="5">
    <source>
        <dbReference type="ARBA" id="ARBA00022837"/>
    </source>
</evidence>
<protein>
    <submittedName>
        <fullName evidence="8">Pilus assembly protein</fullName>
    </submittedName>
</protein>
<organism evidence="8 9">
    <name type="scientific">Paraherbaspirillum soli</name>
    <dbReference type="NCBI Taxonomy" id="631222"/>
    <lineage>
        <taxon>Bacteria</taxon>
        <taxon>Pseudomonadati</taxon>
        <taxon>Pseudomonadota</taxon>
        <taxon>Betaproteobacteria</taxon>
        <taxon>Burkholderiales</taxon>
        <taxon>Oxalobacteraceae</taxon>
        <taxon>Paraherbaspirillum</taxon>
    </lineage>
</organism>
<evidence type="ECO:0000313" key="8">
    <source>
        <dbReference type="EMBL" id="MFC5472607.1"/>
    </source>
</evidence>
<comment type="similarity">
    <text evidence="2">Belongs to the PilY1 family.</text>
</comment>
<dbReference type="Gene3D" id="2.130.10.10">
    <property type="entry name" value="YVTN repeat-like/Quinoprotein amine dehydrogenase"/>
    <property type="match status" value="1"/>
</dbReference>
<name>A0ABW0M5N1_9BURK</name>
<evidence type="ECO:0000256" key="2">
    <source>
        <dbReference type="ARBA" id="ARBA00008387"/>
    </source>
</evidence>
<dbReference type="InterPro" id="IPR015943">
    <property type="entry name" value="WD40/YVTN_repeat-like_dom_sf"/>
</dbReference>
<dbReference type="InterPro" id="IPR008707">
    <property type="entry name" value="B-propeller_PilY1"/>
</dbReference>
<dbReference type="Proteomes" id="UP001596045">
    <property type="component" value="Unassembled WGS sequence"/>
</dbReference>